<dbReference type="SMART" id="SM00382">
    <property type="entry name" value="AAA"/>
    <property type="match status" value="1"/>
</dbReference>
<comment type="similarity">
    <text evidence="1">Belongs to the ABC transporter superfamily.</text>
</comment>
<evidence type="ECO:0000256" key="1">
    <source>
        <dbReference type="ARBA" id="ARBA00005417"/>
    </source>
</evidence>
<sequence length="303" mass="33817">MIRLNNLTKKYKNKTAVNNLNITFTPGVVTGFLGPNGSGKSTTMKMIISLVHPTSGDISVDDNDYKSYKNPTKKIGTLIDPATIDVDLTAKQHLYFFSIAANISQKRIYEVLKMTGLESVKDNKVKTYSLGMKQRLGIATALINDPDVVILDEPFNGLDVDGIHWIRRLLKKLSSEGKTVIVSSHLMGEIQAVADRVIIIARGKLLANMSIDELNEKTLTTYSYVEAENLEEMEKVLKLNGGNTIRRLEGLEVRGLDSRIIGSLASKNHQILYQLKDVQPTLEEFFIDITEGKVDYISEQKEI</sequence>
<dbReference type="GO" id="GO:0016887">
    <property type="term" value="F:ATP hydrolysis activity"/>
    <property type="evidence" value="ECO:0007669"/>
    <property type="project" value="InterPro"/>
</dbReference>
<dbReference type="PANTHER" id="PTHR43335">
    <property type="entry name" value="ABC TRANSPORTER, ATP-BINDING PROTEIN"/>
    <property type="match status" value="1"/>
</dbReference>
<dbReference type="Gene3D" id="3.40.50.300">
    <property type="entry name" value="P-loop containing nucleotide triphosphate hydrolases"/>
    <property type="match status" value="1"/>
</dbReference>
<keyword evidence="7" id="KW-1185">Reference proteome</keyword>
<evidence type="ECO:0000313" key="6">
    <source>
        <dbReference type="EMBL" id="SHF13949.1"/>
    </source>
</evidence>
<dbReference type="InterPro" id="IPR027417">
    <property type="entry name" value="P-loop_NTPase"/>
</dbReference>
<keyword evidence="2" id="KW-0813">Transport</keyword>
<dbReference type="GO" id="GO:0005524">
    <property type="term" value="F:ATP binding"/>
    <property type="evidence" value="ECO:0007669"/>
    <property type="project" value="UniProtKB-KW"/>
</dbReference>
<dbReference type="InterPro" id="IPR003593">
    <property type="entry name" value="AAA+_ATPase"/>
</dbReference>
<dbReference type="RefSeq" id="WP_073298578.1">
    <property type="nucleotide sequence ID" value="NZ_FQUF01000035.1"/>
</dbReference>
<keyword evidence="3" id="KW-0547">Nucleotide-binding</keyword>
<dbReference type="EMBL" id="FQUF01000035">
    <property type="protein sequence ID" value="SHF13949.1"/>
    <property type="molecule type" value="Genomic_DNA"/>
</dbReference>
<evidence type="ECO:0000256" key="2">
    <source>
        <dbReference type="ARBA" id="ARBA00022448"/>
    </source>
</evidence>
<evidence type="ECO:0000256" key="3">
    <source>
        <dbReference type="ARBA" id="ARBA00022741"/>
    </source>
</evidence>
<name>A0A1M4Z7A8_9LACT</name>
<dbReference type="PROSITE" id="PS00211">
    <property type="entry name" value="ABC_TRANSPORTER_1"/>
    <property type="match status" value="1"/>
</dbReference>
<gene>
    <name evidence="6" type="ORF">SAMN02745249_01895</name>
</gene>
<reference evidence="6 7" key="1">
    <citation type="submission" date="2016-11" db="EMBL/GenBank/DDBJ databases">
        <authorList>
            <person name="Jaros S."/>
            <person name="Januszkiewicz K."/>
            <person name="Wedrychowicz H."/>
        </authorList>
    </citation>
    <scope>NUCLEOTIDE SEQUENCE [LARGE SCALE GENOMIC DNA]</scope>
    <source>
        <strain evidence="6 7">DSM 15692</strain>
    </source>
</reference>
<accession>A0A1M4Z7A8</accession>
<dbReference type="Proteomes" id="UP000184128">
    <property type="component" value="Unassembled WGS sequence"/>
</dbReference>
<dbReference type="Pfam" id="PF00005">
    <property type="entry name" value="ABC_tran"/>
    <property type="match status" value="1"/>
</dbReference>
<feature type="domain" description="ABC transporter" evidence="5">
    <location>
        <begin position="2"/>
        <end position="227"/>
    </location>
</feature>
<dbReference type="STRING" id="1121025.SAMN02745249_01895"/>
<evidence type="ECO:0000259" key="5">
    <source>
        <dbReference type="PROSITE" id="PS50893"/>
    </source>
</evidence>
<protein>
    <submittedName>
        <fullName evidence="6">ABC-2 type transport system ATP-binding protein</fullName>
    </submittedName>
</protein>
<dbReference type="InterPro" id="IPR017871">
    <property type="entry name" value="ABC_transporter-like_CS"/>
</dbReference>
<dbReference type="AlphaFoldDB" id="A0A1M4Z7A8"/>
<dbReference type="PANTHER" id="PTHR43335:SF4">
    <property type="entry name" value="ABC TRANSPORTER, ATP-BINDING PROTEIN"/>
    <property type="match status" value="1"/>
</dbReference>
<evidence type="ECO:0000313" key="7">
    <source>
        <dbReference type="Proteomes" id="UP000184128"/>
    </source>
</evidence>
<dbReference type="OrthoDB" id="9804819at2"/>
<dbReference type="SUPFAM" id="SSF52540">
    <property type="entry name" value="P-loop containing nucleoside triphosphate hydrolases"/>
    <property type="match status" value="1"/>
</dbReference>
<evidence type="ECO:0000256" key="4">
    <source>
        <dbReference type="ARBA" id="ARBA00022840"/>
    </source>
</evidence>
<organism evidence="6 7">
    <name type="scientific">Atopostipes suicloacalis DSM 15692</name>
    <dbReference type="NCBI Taxonomy" id="1121025"/>
    <lineage>
        <taxon>Bacteria</taxon>
        <taxon>Bacillati</taxon>
        <taxon>Bacillota</taxon>
        <taxon>Bacilli</taxon>
        <taxon>Lactobacillales</taxon>
        <taxon>Carnobacteriaceae</taxon>
        <taxon>Atopostipes</taxon>
    </lineage>
</organism>
<dbReference type="PROSITE" id="PS50893">
    <property type="entry name" value="ABC_TRANSPORTER_2"/>
    <property type="match status" value="1"/>
</dbReference>
<keyword evidence="4 6" id="KW-0067">ATP-binding</keyword>
<dbReference type="InterPro" id="IPR003439">
    <property type="entry name" value="ABC_transporter-like_ATP-bd"/>
</dbReference>
<proteinExistence type="inferred from homology"/>